<gene>
    <name evidence="3" type="ORF">Cpir12675_000870</name>
</gene>
<keyword evidence="4" id="KW-1185">Reference proteome</keyword>
<sequence length="570" mass="63716">MVSLSAHHNPLSARARLPGGPMTANKTPPTQSFTPALSSSRRTARTVDPLGERATAQLIRRVLLPQQHSDQLTAAALQGQLPPLTSSNEVDFEIYALLAIVLRDFVQTWYSKITPDDTFVAELVNIMAHISRAMEQRVRKVDLESLFLDEIPYLMEQHIIAYRASKRPAIRPPVEANSRQIYHSLFPSPAMAPVPETDNPESISTQVENEVKYRKLLVQGMLAVLLPTEDFQSSCLTSLVGEIISESIIGNIVSNKISQPWMLWEIMGILCSNITRKEIPSKDNKKRRKETPDVSPQPDPISIPAAPPEPKRWSFPWLMMTLVQWGVALYSIIRDVVHGFMTARKLPSRARHQAYVDPSQGGSGPMKVPMITWKLFTCAGTWIEIDERMPWLSGNIALLQWGLLKGPWNIGAFDGVLDRYVSSIVSNKMLDGNKAPGIIKAIRGSLFPNNLPGKPSLFAPTNKDEEKELRLRTSAALVSLMPKWMLKSYFCGSTWEKSEGSGDSFAALLNDDDSDQCLIQEIDKTILDVFSDEYCNKHLIYAVLELVLVRLLPELAEKGVEDLLDDRLGI</sequence>
<dbReference type="SMART" id="SM00313">
    <property type="entry name" value="PXA"/>
    <property type="match status" value="1"/>
</dbReference>
<dbReference type="InterPro" id="IPR003114">
    <property type="entry name" value="Phox_assoc"/>
</dbReference>
<accession>A0ABR3ZLM0</accession>
<reference evidence="3 4" key="1">
    <citation type="journal article" date="2024" name="IMA Fungus">
        <title>IMA Genome - F19 : A genome assembly and annotation guide to empower mycologists, including annotated draft genome sequences of Ceratocystis pirilliformis, Diaporthe australafricana, Fusarium ophioides, Paecilomyces lecythidis, and Sporothrix stenoceras.</title>
        <authorList>
            <person name="Aylward J."/>
            <person name="Wilson A.M."/>
            <person name="Visagie C.M."/>
            <person name="Spraker J."/>
            <person name="Barnes I."/>
            <person name="Buitendag C."/>
            <person name="Ceriani C."/>
            <person name="Del Mar Angel L."/>
            <person name="du Plessis D."/>
            <person name="Fuchs T."/>
            <person name="Gasser K."/>
            <person name="Kramer D."/>
            <person name="Li W."/>
            <person name="Munsamy K."/>
            <person name="Piso A."/>
            <person name="Price J.L."/>
            <person name="Sonnekus B."/>
            <person name="Thomas C."/>
            <person name="van der Nest A."/>
            <person name="van Dijk A."/>
            <person name="van Heerden A."/>
            <person name="van Vuuren N."/>
            <person name="Yilmaz N."/>
            <person name="Duong T.A."/>
            <person name="van der Merwe N.A."/>
            <person name="Wingfield M.J."/>
            <person name="Wingfield B.D."/>
        </authorList>
    </citation>
    <scope>NUCLEOTIDE SEQUENCE [LARGE SCALE GENOMIC DNA]</scope>
    <source>
        <strain evidence="3 4">CMW 12675</strain>
    </source>
</reference>
<feature type="region of interest" description="Disordered" evidence="1">
    <location>
        <begin position="280"/>
        <end position="307"/>
    </location>
</feature>
<feature type="compositionally biased region" description="Pro residues" evidence="1">
    <location>
        <begin position="295"/>
        <end position="307"/>
    </location>
</feature>
<evidence type="ECO:0000259" key="2">
    <source>
        <dbReference type="PROSITE" id="PS51207"/>
    </source>
</evidence>
<evidence type="ECO:0000313" key="3">
    <source>
        <dbReference type="EMBL" id="KAL1900733.1"/>
    </source>
</evidence>
<dbReference type="PROSITE" id="PS51207">
    <property type="entry name" value="PXA"/>
    <property type="match status" value="1"/>
</dbReference>
<name>A0ABR3ZLM0_9PEZI</name>
<feature type="domain" description="PXA" evidence="2">
    <location>
        <begin position="87"/>
        <end position="277"/>
    </location>
</feature>
<dbReference type="PANTHER" id="PTHR22775:SF3">
    <property type="entry name" value="SORTING NEXIN-13"/>
    <property type="match status" value="1"/>
</dbReference>
<dbReference type="PANTHER" id="PTHR22775">
    <property type="entry name" value="SORTING NEXIN"/>
    <property type="match status" value="1"/>
</dbReference>
<dbReference type="Proteomes" id="UP001583280">
    <property type="component" value="Unassembled WGS sequence"/>
</dbReference>
<evidence type="ECO:0000313" key="4">
    <source>
        <dbReference type="Proteomes" id="UP001583280"/>
    </source>
</evidence>
<organism evidence="3 4">
    <name type="scientific">Ceratocystis pirilliformis</name>
    <dbReference type="NCBI Taxonomy" id="259994"/>
    <lineage>
        <taxon>Eukaryota</taxon>
        <taxon>Fungi</taxon>
        <taxon>Dikarya</taxon>
        <taxon>Ascomycota</taxon>
        <taxon>Pezizomycotina</taxon>
        <taxon>Sordariomycetes</taxon>
        <taxon>Hypocreomycetidae</taxon>
        <taxon>Microascales</taxon>
        <taxon>Ceratocystidaceae</taxon>
        <taxon>Ceratocystis</taxon>
    </lineage>
</organism>
<comment type="caution">
    <text evidence="3">The sequence shown here is derived from an EMBL/GenBank/DDBJ whole genome shotgun (WGS) entry which is preliminary data.</text>
</comment>
<dbReference type="EMBL" id="JAWDJO010000011">
    <property type="protein sequence ID" value="KAL1900733.1"/>
    <property type="molecule type" value="Genomic_DNA"/>
</dbReference>
<evidence type="ECO:0000256" key="1">
    <source>
        <dbReference type="SAM" id="MobiDB-lite"/>
    </source>
</evidence>
<protein>
    <recommendedName>
        <fullName evidence="2">PXA domain-containing protein</fullName>
    </recommendedName>
</protein>
<feature type="compositionally biased region" description="Polar residues" evidence="1">
    <location>
        <begin position="24"/>
        <end position="41"/>
    </location>
</feature>
<feature type="region of interest" description="Disordered" evidence="1">
    <location>
        <begin position="1"/>
        <end position="46"/>
    </location>
</feature>
<proteinExistence type="predicted"/>
<dbReference type="Pfam" id="PF02194">
    <property type="entry name" value="PXA"/>
    <property type="match status" value="1"/>
</dbReference>